<dbReference type="Pfam" id="PF11741">
    <property type="entry name" value="AMIN"/>
    <property type="match status" value="1"/>
</dbReference>
<dbReference type="RefSeq" id="WP_353931644.1">
    <property type="nucleotide sequence ID" value="NZ_CP150886.1"/>
</dbReference>
<reference evidence="3 4" key="1">
    <citation type="submission" date="2024-04" db="EMBL/GenBank/DDBJ databases">
        <title>Okeanomitos corallinicola gen. &amp; sp. nov. (Nostocales, Cyanobacteria), a new toxic marine heterocyst-forming cyanobacterium from a coral reef.</title>
        <authorList>
            <person name="Li H."/>
            <person name="Li R."/>
            <person name="Kang J."/>
            <person name="Hii K.S."/>
            <person name="Mohamed H.F."/>
            <person name="Xu X."/>
            <person name="Luo Z."/>
        </authorList>
    </citation>
    <scope>NUCLEOTIDE SEQUENCE [LARGE SCALE GENOMIC DNA]</scope>
    <source>
        <strain evidence="3 4">TIOX110</strain>
    </source>
</reference>
<evidence type="ECO:0000313" key="3">
    <source>
        <dbReference type="EMBL" id="WZB88739.1"/>
    </source>
</evidence>
<dbReference type="Proteomes" id="UP001483337">
    <property type="component" value="Chromosome"/>
</dbReference>
<sequence length="245" mass="27420">MSKKLQIRKLLPFNLLQVSVLSLYAVINLNSEFTLAATTVKLNQWQFNPKSQKLEITLSAATKPEYFYLNQPPRLVVDLPNTQLGKVETKKTYPATMQKVRVSQFTSNITRIVIDLEPGTFIDVNQVKLQSLSSQNPTRWVLSSPPPNHNTNLINPPSSDPMMTLPPPSTNLPSNPQPFVIVPPPNSQNTTQLSNLNIIPPNSAENNNMVTLPNYPPNFPNPQNNNNQILEIPIIEFGQPLPIIK</sequence>
<dbReference type="InterPro" id="IPR050695">
    <property type="entry name" value="N-acetylmuramoyl_amidase_3"/>
</dbReference>
<dbReference type="InterPro" id="IPR021731">
    <property type="entry name" value="AMIN_dom"/>
</dbReference>
<name>A0ABZ2UTV8_9CYAN</name>
<dbReference type="EMBL" id="CP150886">
    <property type="protein sequence ID" value="WZB88739.1"/>
    <property type="molecule type" value="Genomic_DNA"/>
</dbReference>
<dbReference type="PANTHER" id="PTHR30404">
    <property type="entry name" value="N-ACETYLMURAMOYL-L-ALANINE AMIDASE"/>
    <property type="match status" value="1"/>
</dbReference>
<dbReference type="Gene3D" id="2.60.40.3500">
    <property type="match status" value="1"/>
</dbReference>
<evidence type="ECO:0000259" key="2">
    <source>
        <dbReference type="Pfam" id="PF11741"/>
    </source>
</evidence>
<dbReference type="PANTHER" id="PTHR30404:SF0">
    <property type="entry name" value="N-ACETYLMURAMOYL-L-ALANINE AMIDASE AMIC"/>
    <property type="match status" value="1"/>
</dbReference>
<feature type="domain" description="AMIN" evidence="2">
    <location>
        <begin position="45"/>
        <end position="142"/>
    </location>
</feature>
<proteinExistence type="predicted"/>
<accession>A0ABZ2UTV8</accession>
<protein>
    <submittedName>
        <fullName evidence="3">AMIN domain-containing protein</fullName>
    </submittedName>
</protein>
<keyword evidence="1" id="KW-0378">Hydrolase</keyword>
<evidence type="ECO:0000256" key="1">
    <source>
        <dbReference type="ARBA" id="ARBA00022801"/>
    </source>
</evidence>
<gene>
    <name evidence="3" type="ORF">WJM97_03395</name>
</gene>
<keyword evidence="4" id="KW-1185">Reference proteome</keyword>
<evidence type="ECO:0000313" key="4">
    <source>
        <dbReference type="Proteomes" id="UP001483337"/>
    </source>
</evidence>
<organism evidence="3 4">
    <name type="scientific">Okeanomitos corallinicola TIOX110</name>
    <dbReference type="NCBI Taxonomy" id="3133117"/>
    <lineage>
        <taxon>Bacteria</taxon>
        <taxon>Bacillati</taxon>
        <taxon>Cyanobacteriota</taxon>
        <taxon>Cyanophyceae</taxon>
        <taxon>Nostocales</taxon>
        <taxon>Aphanizomenonaceae</taxon>
        <taxon>Okeanomitos</taxon>
    </lineage>
</organism>